<dbReference type="Pfam" id="PF13650">
    <property type="entry name" value="Asp_protease_2"/>
    <property type="match status" value="1"/>
</dbReference>
<accession>F0QVM6</accession>
<keyword evidence="2" id="KW-1185">Reference proteome</keyword>
<dbReference type="AlphaFoldDB" id="F0QVM6"/>
<sequence length="127" mass="13932">MSLFAYMGYVKVREVIGNVDGLIVKEVEFLVDAGAFYTVIGPSLAKDLGIKPITSIRLRLADDDREVIAGLSLAYMKFLDRDGVFPVVIMESPEPLLGVVTFEGLGLRVDSTTGRLEYSRQYGLAVL</sequence>
<dbReference type="InterPro" id="IPR021109">
    <property type="entry name" value="Peptidase_aspartic_dom_sf"/>
</dbReference>
<gene>
    <name evidence="1" type="ordered locus">VMUT_0668</name>
</gene>
<proteinExistence type="predicted"/>
<dbReference type="HOGENOM" id="CLU_145188_1_0_2"/>
<dbReference type="Proteomes" id="UP000007485">
    <property type="component" value="Chromosome"/>
</dbReference>
<dbReference type="Gene3D" id="2.40.70.10">
    <property type="entry name" value="Acid Proteases"/>
    <property type="match status" value="1"/>
</dbReference>
<dbReference type="KEGG" id="vmo:VMUT_0668"/>
<dbReference type="EMBL" id="CP002529">
    <property type="protein sequence ID" value="ADY00879.1"/>
    <property type="molecule type" value="Genomic_DNA"/>
</dbReference>
<name>F0QVM6_VULM7</name>
<dbReference type="SUPFAM" id="SSF50630">
    <property type="entry name" value="Acid proteases"/>
    <property type="match status" value="1"/>
</dbReference>
<dbReference type="eggNOG" id="arCOG03743">
    <property type="taxonomic scope" value="Archaea"/>
</dbReference>
<protein>
    <recommendedName>
        <fullName evidence="3">Peptidase A2 domain-containing protein</fullName>
    </recommendedName>
</protein>
<evidence type="ECO:0000313" key="1">
    <source>
        <dbReference type="EMBL" id="ADY00879.1"/>
    </source>
</evidence>
<evidence type="ECO:0008006" key="3">
    <source>
        <dbReference type="Google" id="ProtNLM"/>
    </source>
</evidence>
<evidence type="ECO:0000313" key="2">
    <source>
        <dbReference type="Proteomes" id="UP000007485"/>
    </source>
</evidence>
<reference evidence="1 2" key="1">
    <citation type="journal article" date="2011" name="J. Bacteriol.">
        <title>Complete genome sequence of 'Vulcanisaeta moutnovskia' strain 768-28, a novel member of the hyperthermophilic crenarchaeal genus vulcanisaeta.</title>
        <authorList>
            <person name="Gumerov V.M."/>
            <person name="Mardanov A.V."/>
            <person name="Beletsky A.V."/>
            <person name="Prokofeva M.I."/>
            <person name="Bonch-Osmolovskaya E.A."/>
            <person name="Ravin N.V."/>
            <person name="Skryabin K.G."/>
        </authorList>
    </citation>
    <scope>NUCLEOTIDE SEQUENCE [LARGE SCALE GENOMIC DNA]</scope>
    <source>
        <strain evidence="1 2">768-28</strain>
    </source>
</reference>
<organism evidence="1 2">
    <name type="scientific">Vulcanisaeta moutnovskia (strain 768-28)</name>
    <dbReference type="NCBI Taxonomy" id="985053"/>
    <lineage>
        <taxon>Archaea</taxon>
        <taxon>Thermoproteota</taxon>
        <taxon>Thermoprotei</taxon>
        <taxon>Thermoproteales</taxon>
        <taxon>Thermoproteaceae</taxon>
        <taxon>Vulcanisaeta</taxon>
    </lineage>
</organism>